<accession>A0ACC2EQ63</accession>
<comment type="caution">
    <text evidence="1">The sequence shown here is derived from an EMBL/GenBank/DDBJ whole genome shotgun (WGS) entry which is preliminary data.</text>
</comment>
<evidence type="ECO:0000313" key="1">
    <source>
        <dbReference type="EMBL" id="KAJ7568596.1"/>
    </source>
</evidence>
<dbReference type="Proteomes" id="UP001162992">
    <property type="component" value="Chromosome 1"/>
</dbReference>
<gene>
    <name evidence="1" type="ORF">O6H91_01G039500</name>
</gene>
<proteinExistence type="predicted"/>
<organism evidence="1 2">
    <name type="scientific">Diphasiastrum complanatum</name>
    <name type="common">Issler's clubmoss</name>
    <name type="synonym">Lycopodium complanatum</name>
    <dbReference type="NCBI Taxonomy" id="34168"/>
    <lineage>
        <taxon>Eukaryota</taxon>
        <taxon>Viridiplantae</taxon>
        <taxon>Streptophyta</taxon>
        <taxon>Embryophyta</taxon>
        <taxon>Tracheophyta</taxon>
        <taxon>Lycopodiopsida</taxon>
        <taxon>Lycopodiales</taxon>
        <taxon>Lycopodiaceae</taxon>
        <taxon>Lycopodioideae</taxon>
        <taxon>Diphasiastrum</taxon>
    </lineage>
</organism>
<reference evidence="2" key="1">
    <citation type="journal article" date="2024" name="Proc. Natl. Acad. Sci. U.S.A.">
        <title>Extraordinary preservation of gene collinearity over three hundred million years revealed in homosporous lycophytes.</title>
        <authorList>
            <person name="Li C."/>
            <person name="Wickell D."/>
            <person name="Kuo L.Y."/>
            <person name="Chen X."/>
            <person name="Nie B."/>
            <person name="Liao X."/>
            <person name="Peng D."/>
            <person name="Ji J."/>
            <person name="Jenkins J."/>
            <person name="Williams M."/>
            <person name="Shu S."/>
            <person name="Plott C."/>
            <person name="Barry K."/>
            <person name="Rajasekar S."/>
            <person name="Grimwood J."/>
            <person name="Han X."/>
            <person name="Sun S."/>
            <person name="Hou Z."/>
            <person name="He W."/>
            <person name="Dai G."/>
            <person name="Sun C."/>
            <person name="Schmutz J."/>
            <person name="Leebens-Mack J.H."/>
            <person name="Li F.W."/>
            <person name="Wang L."/>
        </authorList>
    </citation>
    <scope>NUCLEOTIDE SEQUENCE [LARGE SCALE GENOMIC DNA]</scope>
    <source>
        <strain evidence="2">cv. PW_Plant_1</strain>
    </source>
</reference>
<evidence type="ECO:0000313" key="2">
    <source>
        <dbReference type="Proteomes" id="UP001162992"/>
    </source>
</evidence>
<keyword evidence="2" id="KW-1185">Reference proteome</keyword>
<sequence>MATPAWQPLPMQPPAPGQPPNTVPQNRWGSPGTAVNQGQVLPPRPMYAPPSGYPMGSPSTVMPSYGGSHQLNTSGTSAQSPSHQPQLSPAVSSGLLQAGIAAAPLSHVGHGGPPLPGYNMPSTPPPGNAMPGPPTPPVHLGQSILTAVNSGQGVFSPPGHAPPGVPPPSPGHVGSASSSVHSVHTALPPGVGSCSAPPSHTGNNASLPGQPGYITPGQALPGAFLPGPPPGAPPPGHSGAPAPPNIATTAPPHAPLGLPPPGHSAPSAPPVHVATTSTSSSNTVPSSPLAAGQAVSNSVLPPGQATSPVPPSPSHTGSSVPPPPGHPGSLGPPSGAGYGPFQASFSGMWQSTNMGPPGFGPPGSTPPPIPLGARPPVDASLLGARPGVPLTNSSSNQGMMPMPSPAVVQQPVYQPYHSGPALGPPQPLGPWMGPPQVPPQQPPPYALYHNPYVSPYSSQPPPVGPPDGIYISGPQASHVPQFKPPGVPGEAASQATSGQPLGMWGHSTPVPGTPLHTSTKDGGEPVDNNSSGAESASPPVPGVPGLSEKDDSATGTGEKLEVTGKEGAEVGDSWTAHKTLDGTLYYYNAVTGQSTYDKPAGFKGEPEKVTAQPTPVSWERINGTDWALVITNDGKKYYYNTVTQVTSWQVPSEVTEFRKKKVSEEVVSKQGPDNTPGATVADKGTVSFTLNMPAVSSGSRESIGYKGIVPTGATALDLIKKKLQDFGSPVTTNTTSTGPSPSGVTNGSSAGDSNNGKVIVPEENRETPKGTVDASSSDTSSESDDEVPEPSKEERVLQFKDMLKEKGVAPFSKWEKELPKIIFDPRFKAIPSHTERRSIFEHYVRTRADEERKEKRAAQKAAIEGFKQLLEESIKDISHSTDYEGFAKLWSHDSRFEALDRKDREALLNERVLPLRRAEEERLKAVHAAAVAGFNSLLKEKGEISTSTRWSKVKDMLRHDSRYRAVKREDREAFFNDYVGELRAAEREAERAAKAKREEEIGVIFYRKN</sequence>
<dbReference type="EMBL" id="CM055092">
    <property type="protein sequence ID" value="KAJ7568596.1"/>
    <property type="molecule type" value="Genomic_DNA"/>
</dbReference>
<protein>
    <submittedName>
        <fullName evidence="1">Uncharacterized protein</fullName>
    </submittedName>
</protein>
<name>A0ACC2EQ63_DIPCM</name>